<dbReference type="EMBL" id="FMUS01000029">
    <property type="protein sequence ID" value="SCZ01751.1"/>
    <property type="molecule type" value="Genomic_DNA"/>
</dbReference>
<organism evidence="9 10">
    <name type="scientific">Alkaliphilus peptidifermentans DSM 18978</name>
    <dbReference type="NCBI Taxonomy" id="1120976"/>
    <lineage>
        <taxon>Bacteria</taxon>
        <taxon>Bacillati</taxon>
        <taxon>Bacillota</taxon>
        <taxon>Clostridia</taxon>
        <taxon>Peptostreptococcales</taxon>
        <taxon>Natronincolaceae</taxon>
        <taxon>Alkaliphilus</taxon>
    </lineage>
</organism>
<evidence type="ECO:0000256" key="3">
    <source>
        <dbReference type="ARBA" id="ARBA00022448"/>
    </source>
</evidence>
<gene>
    <name evidence="9" type="ORF">SAMN03080606_03603</name>
</gene>
<feature type="transmembrane region" description="Helical" evidence="8">
    <location>
        <begin position="310"/>
        <end position="329"/>
    </location>
</feature>
<evidence type="ECO:0000256" key="4">
    <source>
        <dbReference type="ARBA" id="ARBA00022544"/>
    </source>
</evidence>
<dbReference type="PANTHER" id="PTHR34975:SF2">
    <property type="entry name" value="SPORE GERMINATION PROTEIN A2"/>
    <property type="match status" value="1"/>
</dbReference>
<dbReference type="NCBIfam" id="TIGR00912">
    <property type="entry name" value="2A0309"/>
    <property type="match status" value="1"/>
</dbReference>
<dbReference type="GO" id="GO:0016020">
    <property type="term" value="C:membrane"/>
    <property type="evidence" value="ECO:0007669"/>
    <property type="project" value="UniProtKB-SubCell"/>
</dbReference>
<evidence type="ECO:0000256" key="5">
    <source>
        <dbReference type="ARBA" id="ARBA00022692"/>
    </source>
</evidence>
<dbReference type="Proteomes" id="UP000198636">
    <property type="component" value="Unassembled WGS sequence"/>
</dbReference>
<evidence type="ECO:0000256" key="1">
    <source>
        <dbReference type="ARBA" id="ARBA00004141"/>
    </source>
</evidence>
<dbReference type="STRING" id="1120976.SAMN03080606_03603"/>
<feature type="transmembrane region" description="Helical" evidence="8">
    <location>
        <begin position="276"/>
        <end position="298"/>
    </location>
</feature>
<feature type="transmembrane region" description="Helical" evidence="8">
    <location>
        <begin position="189"/>
        <end position="208"/>
    </location>
</feature>
<feature type="transmembrane region" description="Helical" evidence="8">
    <location>
        <begin position="12"/>
        <end position="37"/>
    </location>
</feature>
<dbReference type="AlphaFoldDB" id="A0A1G5KNH5"/>
<proteinExistence type="inferred from homology"/>
<feature type="transmembrane region" description="Helical" evidence="8">
    <location>
        <begin position="149"/>
        <end position="169"/>
    </location>
</feature>
<feature type="transmembrane region" description="Helical" evidence="8">
    <location>
        <begin position="43"/>
        <end position="63"/>
    </location>
</feature>
<keyword evidence="4" id="KW-0309">Germination</keyword>
<dbReference type="GO" id="GO:0009847">
    <property type="term" value="P:spore germination"/>
    <property type="evidence" value="ECO:0007669"/>
    <property type="project" value="InterPro"/>
</dbReference>
<keyword evidence="10" id="KW-1185">Reference proteome</keyword>
<keyword evidence="7 8" id="KW-0472">Membrane</keyword>
<keyword evidence="5 8" id="KW-0812">Transmembrane</keyword>
<dbReference type="PANTHER" id="PTHR34975">
    <property type="entry name" value="SPORE GERMINATION PROTEIN A2"/>
    <property type="match status" value="1"/>
</dbReference>
<comment type="subcellular location">
    <subcellularLocation>
        <location evidence="1">Membrane</location>
        <topology evidence="1">Multi-pass membrane protein</topology>
    </subcellularLocation>
</comment>
<dbReference type="InterPro" id="IPR004761">
    <property type="entry name" value="Spore_GerAB"/>
</dbReference>
<feature type="transmembrane region" description="Helical" evidence="8">
    <location>
        <begin position="122"/>
        <end position="140"/>
    </location>
</feature>
<keyword evidence="6 8" id="KW-1133">Transmembrane helix</keyword>
<evidence type="ECO:0000256" key="6">
    <source>
        <dbReference type="ARBA" id="ARBA00022989"/>
    </source>
</evidence>
<feature type="transmembrane region" description="Helical" evidence="8">
    <location>
        <begin position="84"/>
        <end position="110"/>
    </location>
</feature>
<evidence type="ECO:0000256" key="7">
    <source>
        <dbReference type="ARBA" id="ARBA00023136"/>
    </source>
</evidence>
<evidence type="ECO:0000256" key="2">
    <source>
        <dbReference type="ARBA" id="ARBA00007998"/>
    </source>
</evidence>
<comment type="similarity">
    <text evidence="2">Belongs to the amino acid-polyamine-organocation (APC) superfamily. Spore germination protein (SGP) (TC 2.A.3.9) family.</text>
</comment>
<sequence length="374" mass="42551">MVKKSKNNWEVISFYQLFFVTIAQLGGAIILYLPGVIEAGRDVWISNLIASIMAFVVIFSHYLPQSLCDGESFTEIVNRYWGRVIGGFVNFYYLAFFFLLSALIASDIYYFGKITMPETPGYVFTIFLIVPAIYAVKLGLETIARLIEFLLPILILVYFFLFILVLPKLELLKLTPIMAEGIKPVLEGAIPNMNFPFAQILPVIFFYKNSKVTSDNKMKYLVCSFTAIVLSTILLTFRSFAAILAFEEATLKTLVFPPFSTIRLIEVGDVLVRLDAMFLAVFYCTTFIKFILTYYVTCEIVSDFFNIDEVSTFSVPIAILIGVAMPFLIPRFDIILGITVPYFLISLPLFFLIPLLLFITIKMKDGRKKYKSTQ</sequence>
<reference evidence="9 10" key="1">
    <citation type="submission" date="2016-10" db="EMBL/GenBank/DDBJ databases">
        <authorList>
            <person name="de Groot N.N."/>
        </authorList>
    </citation>
    <scope>NUCLEOTIDE SEQUENCE [LARGE SCALE GENOMIC DNA]</scope>
    <source>
        <strain evidence="9 10">DSM 18978</strain>
    </source>
</reference>
<name>A0A1G5KNH5_9FIRM</name>
<evidence type="ECO:0000313" key="10">
    <source>
        <dbReference type="Proteomes" id="UP000198636"/>
    </source>
</evidence>
<keyword evidence="3" id="KW-0813">Transport</keyword>
<dbReference type="Pfam" id="PF03845">
    <property type="entry name" value="Spore_permease"/>
    <property type="match status" value="1"/>
</dbReference>
<accession>A0A1G5KNH5</accession>
<dbReference type="RefSeq" id="WP_176759089.1">
    <property type="nucleotide sequence ID" value="NZ_FMUS01000029.1"/>
</dbReference>
<protein>
    <submittedName>
        <fullName evidence="9">Spore germination protein (Amino acid permease)</fullName>
    </submittedName>
</protein>
<feature type="transmembrane region" description="Helical" evidence="8">
    <location>
        <begin position="220"/>
        <end position="246"/>
    </location>
</feature>
<feature type="transmembrane region" description="Helical" evidence="8">
    <location>
        <begin position="335"/>
        <end position="361"/>
    </location>
</feature>
<evidence type="ECO:0000313" key="9">
    <source>
        <dbReference type="EMBL" id="SCZ01751.1"/>
    </source>
</evidence>
<evidence type="ECO:0000256" key="8">
    <source>
        <dbReference type="SAM" id="Phobius"/>
    </source>
</evidence>